<dbReference type="OrthoDB" id="582155at2"/>
<name>A3IT82_9CHRO</name>
<keyword evidence="1" id="KW-0472">Membrane</keyword>
<dbReference type="EMBL" id="AAXW01000027">
    <property type="protein sequence ID" value="EAZ90267.1"/>
    <property type="molecule type" value="Genomic_DNA"/>
</dbReference>
<organism evidence="2 3">
    <name type="scientific">Crocosphaera chwakensis CCY0110</name>
    <dbReference type="NCBI Taxonomy" id="391612"/>
    <lineage>
        <taxon>Bacteria</taxon>
        <taxon>Bacillati</taxon>
        <taxon>Cyanobacteriota</taxon>
        <taxon>Cyanophyceae</taxon>
        <taxon>Oscillatoriophycideae</taxon>
        <taxon>Chroococcales</taxon>
        <taxon>Aphanothecaceae</taxon>
        <taxon>Crocosphaera</taxon>
        <taxon>Crocosphaera chwakensis</taxon>
    </lineage>
</organism>
<feature type="transmembrane region" description="Helical" evidence="1">
    <location>
        <begin position="50"/>
        <end position="73"/>
    </location>
</feature>
<evidence type="ECO:0000313" key="2">
    <source>
        <dbReference type="EMBL" id="EAZ90267.1"/>
    </source>
</evidence>
<feature type="transmembrane region" description="Helical" evidence="1">
    <location>
        <begin position="12"/>
        <end position="30"/>
    </location>
</feature>
<dbReference type="RefSeq" id="WP_008276586.1">
    <property type="nucleotide sequence ID" value="NZ_AAXW01000027.1"/>
</dbReference>
<proteinExistence type="predicted"/>
<dbReference type="AlphaFoldDB" id="A3IT82"/>
<keyword evidence="1" id="KW-1133">Transmembrane helix</keyword>
<protein>
    <submittedName>
        <fullName evidence="2">Uncharacterized protein</fullName>
    </submittedName>
</protein>
<feature type="transmembrane region" description="Helical" evidence="1">
    <location>
        <begin position="79"/>
        <end position="101"/>
    </location>
</feature>
<evidence type="ECO:0000313" key="3">
    <source>
        <dbReference type="Proteomes" id="UP000003781"/>
    </source>
</evidence>
<evidence type="ECO:0000256" key="1">
    <source>
        <dbReference type="SAM" id="Phobius"/>
    </source>
</evidence>
<gene>
    <name evidence="2" type="ORF">CY0110_04061</name>
</gene>
<reference evidence="2 3" key="1">
    <citation type="submission" date="2007-03" db="EMBL/GenBank/DDBJ databases">
        <authorList>
            <person name="Stal L."/>
            <person name="Ferriera S."/>
            <person name="Johnson J."/>
            <person name="Kravitz S."/>
            <person name="Beeson K."/>
            <person name="Sutton G."/>
            <person name="Rogers Y.-H."/>
            <person name="Friedman R."/>
            <person name="Frazier M."/>
            <person name="Venter J.C."/>
        </authorList>
    </citation>
    <scope>NUCLEOTIDE SEQUENCE [LARGE SCALE GENOMIC DNA]</scope>
    <source>
        <strain evidence="2 3">CCY0110</strain>
    </source>
</reference>
<dbReference type="Proteomes" id="UP000003781">
    <property type="component" value="Unassembled WGS sequence"/>
</dbReference>
<sequence length="227" mass="26811">MGESSTTLNLVPYIIIGFIPGIINGINAWITLEKKYFNYVFFKPLKSFLVWIWLLIQIYVPGQIYWWVITLIFPEKPDINVLFILMVVIYGICFPSLLDVIEQLAIIPRNVSIIINCVENLLEDYLTKRQTGKTSDFWSDLEEEIEKSSDLLGGIKHLKNHYFYVKYNRINEKKYQYFKKKLEKIAQNKNTEELISTCFKGIIPRQDLLGVLKKFKVSKNFIDRYFK</sequence>
<dbReference type="eggNOG" id="ENOG5033Y5U">
    <property type="taxonomic scope" value="Bacteria"/>
</dbReference>
<keyword evidence="1" id="KW-0812">Transmembrane</keyword>
<keyword evidence="3" id="KW-1185">Reference proteome</keyword>
<accession>A3IT82</accession>
<comment type="caution">
    <text evidence="2">The sequence shown here is derived from an EMBL/GenBank/DDBJ whole genome shotgun (WGS) entry which is preliminary data.</text>
</comment>